<dbReference type="PROSITE" id="PS51746">
    <property type="entry name" value="PPM_2"/>
    <property type="match status" value="1"/>
</dbReference>
<dbReference type="PANTHER" id="PTHR47992">
    <property type="entry name" value="PROTEIN PHOSPHATASE"/>
    <property type="match status" value="1"/>
</dbReference>
<dbReference type="Pfam" id="PF13672">
    <property type="entry name" value="PP2C_2"/>
    <property type="match status" value="1"/>
</dbReference>
<dbReference type="InterPro" id="IPR015655">
    <property type="entry name" value="PP2C"/>
</dbReference>
<feature type="domain" description="PPM-type phosphatase" evidence="1">
    <location>
        <begin position="26"/>
        <end position="257"/>
    </location>
</feature>
<dbReference type="RefSeq" id="WP_166325002.1">
    <property type="nucleotide sequence ID" value="NZ_CP049934.1"/>
</dbReference>
<reference evidence="2 3" key="1">
    <citation type="submission" date="2020-03" db="EMBL/GenBank/DDBJ databases">
        <title>Leucobacter sp. nov., isolated from beetles.</title>
        <authorList>
            <person name="Hyun D.-W."/>
            <person name="Bae J.-W."/>
        </authorList>
    </citation>
    <scope>NUCLEOTIDE SEQUENCE [LARGE SCALE GENOMIC DNA]</scope>
    <source>
        <strain evidence="2 3">HDW9B</strain>
    </source>
</reference>
<keyword evidence="3" id="KW-1185">Reference proteome</keyword>
<evidence type="ECO:0000313" key="3">
    <source>
        <dbReference type="Proteomes" id="UP000501387"/>
    </source>
</evidence>
<protein>
    <submittedName>
        <fullName evidence="2">Serine/threonine-protein phosphatase</fullName>
    </submittedName>
</protein>
<dbReference type="KEGG" id="lins:G7067_12635"/>
<dbReference type="GO" id="GO:0004722">
    <property type="term" value="F:protein serine/threonine phosphatase activity"/>
    <property type="evidence" value="ECO:0007669"/>
    <property type="project" value="InterPro"/>
</dbReference>
<dbReference type="InterPro" id="IPR001932">
    <property type="entry name" value="PPM-type_phosphatase-like_dom"/>
</dbReference>
<organism evidence="2 3">
    <name type="scientific">Leucobacter insecticola</name>
    <dbReference type="NCBI Taxonomy" id="2714934"/>
    <lineage>
        <taxon>Bacteria</taxon>
        <taxon>Bacillati</taxon>
        <taxon>Actinomycetota</taxon>
        <taxon>Actinomycetes</taxon>
        <taxon>Micrococcales</taxon>
        <taxon>Microbacteriaceae</taxon>
        <taxon>Leucobacter</taxon>
    </lineage>
</organism>
<dbReference type="SUPFAM" id="SSF81606">
    <property type="entry name" value="PP2C-like"/>
    <property type="match status" value="1"/>
</dbReference>
<dbReference type="CDD" id="cd00143">
    <property type="entry name" value="PP2Cc"/>
    <property type="match status" value="1"/>
</dbReference>
<evidence type="ECO:0000259" key="1">
    <source>
        <dbReference type="PROSITE" id="PS51746"/>
    </source>
</evidence>
<dbReference type="EMBL" id="CP049934">
    <property type="protein sequence ID" value="QIM17060.1"/>
    <property type="molecule type" value="Genomic_DNA"/>
</dbReference>
<dbReference type="AlphaFoldDB" id="A0A6G8FKQ1"/>
<name>A0A6G8FKQ1_9MICO</name>
<sequence length="281" mass="29971">MTARGENAVRRRLRYRENCELEIELSWFALTDVGRRRETNQDSYLTVPPVFAVADGMGGHSAGEIASAAVVRRLAELGGSNSVSEGDIDGVLSDAVDDIELDAGETELGAGTTVTGVIIGTDAEEPTWKVFNIGDSRVYQYFKGALSQITVDHSVVQHLIDTGAITAEEAEVHPHANVITRAVGFNEAPVPDYTSLALIPGQRILICSDGLTKELTDIGIQHFLATERTAEQAARKLVQQALDNAGRDNVTVVVIDVHAVGDVIDTGSVEAAGLTAEDYAT</sequence>
<dbReference type="InterPro" id="IPR036457">
    <property type="entry name" value="PPM-type-like_dom_sf"/>
</dbReference>
<gene>
    <name evidence="2" type="ORF">G7067_12635</name>
</gene>
<dbReference type="Gene3D" id="3.60.40.10">
    <property type="entry name" value="PPM-type phosphatase domain"/>
    <property type="match status" value="1"/>
</dbReference>
<accession>A0A6G8FKQ1</accession>
<dbReference type="SMART" id="SM00331">
    <property type="entry name" value="PP2C_SIG"/>
    <property type="match status" value="1"/>
</dbReference>
<evidence type="ECO:0000313" key="2">
    <source>
        <dbReference type="EMBL" id="QIM17060.1"/>
    </source>
</evidence>
<dbReference type="SMART" id="SM00332">
    <property type="entry name" value="PP2Cc"/>
    <property type="match status" value="1"/>
</dbReference>
<proteinExistence type="predicted"/>
<dbReference type="Proteomes" id="UP000501387">
    <property type="component" value="Chromosome"/>
</dbReference>